<evidence type="ECO:0000313" key="2">
    <source>
        <dbReference type="Proteomes" id="UP000199373"/>
    </source>
</evidence>
<accession>A0A1I0M2P2</accession>
<organism evidence="1 2">
    <name type="scientific">Prevotella aff. ruminicola Tc2-24</name>
    <dbReference type="NCBI Taxonomy" id="81582"/>
    <lineage>
        <taxon>Bacteria</taxon>
        <taxon>Pseudomonadati</taxon>
        <taxon>Bacteroidota</taxon>
        <taxon>Bacteroidia</taxon>
        <taxon>Bacteroidales</taxon>
        <taxon>Prevotellaceae</taxon>
        <taxon>Prevotella</taxon>
    </lineage>
</organism>
<keyword evidence="2" id="KW-1185">Reference proteome</keyword>
<dbReference type="AlphaFoldDB" id="A0A1I0M2P2"/>
<gene>
    <name evidence="1" type="ORF">SAMN04487850_0155</name>
</gene>
<proteinExistence type="predicted"/>
<sequence length="57" mass="6532">MVIIAADSGFLFCVLINFCAICVSDLVKHRPLVPRGDLWLKEMPSMSYPDRLYGSWR</sequence>
<protein>
    <submittedName>
        <fullName evidence="1">Uncharacterized protein</fullName>
    </submittedName>
</protein>
<evidence type="ECO:0000313" key="1">
    <source>
        <dbReference type="EMBL" id="SEV81578.1"/>
    </source>
</evidence>
<name>A0A1I0M2P2_9BACT</name>
<reference evidence="1 2" key="1">
    <citation type="submission" date="2016-10" db="EMBL/GenBank/DDBJ databases">
        <authorList>
            <person name="de Groot N.N."/>
        </authorList>
    </citation>
    <scope>NUCLEOTIDE SEQUENCE [LARGE SCALE GENOMIC DNA]</scope>
    <source>
        <strain evidence="1 2">TC2-24</strain>
    </source>
</reference>
<dbReference type="Proteomes" id="UP000199373">
    <property type="component" value="Unassembled WGS sequence"/>
</dbReference>
<dbReference type="EMBL" id="FOIQ01000001">
    <property type="protein sequence ID" value="SEV81578.1"/>
    <property type="molecule type" value="Genomic_DNA"/>
</dbReference>